<keyword evidence="2" id="KW-1185">Reference proteome</keyword>
<proteinExistence type="predicted"/>
<dbReference type="EMBL" id="JAOVQO010000012">
    <property type="protein sequence ID" value="MCU9849102.1"/>
    <property type="molecule type" value="Genomic_DNA"/>
</dbReference>
<sequence>MEASRTREVIAEADVVMVLQGREPPRAPKEIEAVSANIVERVAKVTGGVLRG</sequence>
<name>A0ABT2X586_9RHOB</name>
<organism evidence="1 2">
    <name type="scientific">Albidovulum salinarum</name>
    <dbReference type="NCBI Taxonomy" id="2984153"/>
    <lineage>
        <taxon>Bacteria</taxon>
        <taxon>Pseudomonadati</taxon>
        <taxon>Pseudomonadota</taxon>
        <taxon>Alphaproteobacteria</taxon>
        <taxon>Rhodobacterales</taxon>
        <taxon>Paracoccaceae</taxon>
        <taxon>Albidovulum</taxon>
    </lineage>
</organism>
<evidence type="ECO:0008006" key="3">
    <source>
        <dbReference type="Google" id="ProtNLM"/>
    </source>
</evidence>
<comment type="caution">
    <text evidence="1">The sequence shown here is derived from an EMBL/GenBank/DDBJ whole genome shotgun (WGS) entry which is preliminary data.</text>
</comment>
<dbReference type="RefSeq" id="WP_263337330.1">
    <property type="nucleotide sequence ID" value="NZ_JAOVQO010000012.1"/>
</dbReference>
<dbReference type="Proteomes" id="UP001209535">
    <property type="component" value="Unassembled WGS sequence"/>
</dbReference>
<reference evidence="1 2" key="1">
    <citation type="submission" date="2022-10" db="EMBL/GenBank/DDBJ databases">
        <title>Defluviimonas sp. nov., isolated from ocean surface sediments.</title>
        <authorList>
            <person name="He W."/>
            <person name="Wang L."/>
            <person name="Zhang D.-F."/>
        </authorList>
    </citation>
    <scope>NUCLEOTIDE SEQUENCE [LARGE SCALE GENOMIC DNA]</scope>
    <source>
        <strain evidence="1 2">WL0024</strain>
    </source>
</reference>
<protein>
    <recommendedName>
        <fullName evidence="3">Pyruvate kinase</fullName>
    </recommendedName>
</protein>
<evidence type="ECO:0000313" key="2">
    <source>
        <dbReference type="Proteomes" id="UP001209535"/>
    </source>
</evidence>
<evidence type="ECO:0000313" key="1">
    <source>
        <dbReference type="EMBL" id="MCU9849102.1"/>
    </source>
</evidence>
<gene>
    <name evidence="1" type="ORF">OEZ60_13935</name>
</gene>
<accession>A0ABT2X586</accession>